<keyword evidence="5 8" id="KW-1133">Transmembrane helix</keyword>
<feature type="transmembrane region" description="Helical" evidence="8">
    <location>
        <begin position="212"/>
        <end position="232"/>
    </location>
</feature>
<dbReference type="GO" id="GO:0005886">
    <property type="term" value="C:plasma membrane"/>
    <property type="evidence" value="ECO:0007669"/>
    <property type="project" value="UniProtKB-SubCell"/>
</dbReference>
<evidence type="ECO:0000256" key="1">
    <source>
        <dbReference type="ARBA" id="ARBA00004651"/>
    </source>
</evidence>
<gene>
    <name evidence="8 11" type="primary">lnt</name>
    <name evidence="11" type="ORF">CIK66_15745</name>
</gene>
<dbReference type="SUPFAM" id="SSF56317">
    <property type="entry name" value="Carbon-nitrogen hydrolase"/>
    <property type="match status" value="1"/>
</dbReference>
<dbReference type="CDD" id="cd07571">
    <property type="entry name" value="ALP_N-acyl_transferase"/>
    <property type="match status" value="1"/>
</dbReference>
<dbReference type="PROSITE" id="PS50263">
    <property type="entry name" value="CN_HYDROLASE"/>
    <property type="match status" value="1"/>
</dbReference>
<evidence type="ECO:0000256" key="6">
    <source>
        <dbReference type="ARBA" id="ARBA00023136"/>
    </source>
</evidence>
<sequence>MSARTRAGAGRAHGVAMPSRRRDEFDPTPWPVALLCGTAGGFAALASFPPYGQWMLLPVSLALLTAALLTRSTWVALLGSLAWGAAFFIPLTAWANIYAGTMPWIALGLFEALYILLFGLLARTVLHRRGLCPSTAVVISALWVGVETLRSHAPWGGLPWGSTAFALAESPLLNLGPWIGMAGLAFVVAFLGQMLLYGVLSLLGRRRRGLTGFAGVWALALAVAAILATMVVPHPVNRAPADRPSLTVAGIQGSMDPIDPVTMAMPDDVFPHHLDVTRSTIEDAAADGQDLDLIVWPEDSTGYDPRQDPWMAQQISDAAADANAPVLIGTQSAVGETQRLNESVLYAADGSTPYTYAKRHPVPFGEFVPMRDVFRAVTDKVDLITRDMIPGEEVGVMDMDAIGEGDAKVGVLICFEVAYDNLVDDVVEDGAELIVVQSNNALFGDSHEAIQQLAEAKVMAVVSGRSVVHVSTVGHSAIFTPEGRQLAYVDHWDQGAVLADVPLRTGITPAVAGGPWIAVGISALGVLGLLGALGTRHRALAPPTRGRARPRPRNSPTKSPEK</sequence>
<evidence type="ECO:0000256" key="3">
    <source>
        <dbReference type="ARBA" id="ARBA00022679"/>
    </source>
</evidence>
<dbReference type="GO" id="GO:0042158">
    <property type="term" value="P:lipoprotein biosynthetic process"/>
    <property type="evidence" value="ECO:0007669"/>
    <property type="project" value="UniProtKB-UniRule"/>
</dbReference>
<accession>A0A2A3YFW8</accession>
<protein>
    <recommendedName>
        <fullName evidence="8">Apolipoprotein N-acyltransferase</fullName>
        <shortName evidence="8">ALP N-acyltransferase</shortName>
        <ecNumber evidence="8">2.3.1.269</ecNumber>
    </recommendedName>
</protein>
<keyword evidence="4 8" id="KW-0812">Transmembrane</keyword>
<comment type="function">
    <text evidence="8">Catalyzes the phospholipid dependent N-acylation of the N-terminal cysteine of apolipoprotein, the last step in lipoprotein maturation.</text>
</comment>
<feature type="transmembrane region" description="Helical" evidence="8">
    <location>
        <begin position="104"/>
        <end position="122"/>
    </location>
</feature>
<dbReference type="PANTHER" id="PTHR38686">
    <property type="entry name" value="APOLIPOPROTEIN N-ACYLTRANSFERASE"/>
    <property type="match status" value="1"/>
</dbReference>
<dbReference type="EC" id="2.3.1.269" evidence="8"/>
<evidence type="ECO:0000259" key="10">
    <source>
        <dbReference type="PROSITE" id="PS50263"/>
    </source>
</evidence>
<dbReference type="InterPro" id="IPR004563">
    <property type="entry name" value="Apolipo_AcylTrfase"/>
</dbReference>
<keyword evidence="6 8" id="KW-0472">Membrane</keyword>
<dbReference type="InterPro" id="IPR045378">
    <property type="entry name" value="LNT_N"/>
</dbReference>
<evidence type="ECO:0000256" key="2">
    <source>
        <dbReference type="ARBA" id="ARBA00022475"/>
    </source>
</evidence>
<evidence type="ECO:0000256" key="9">
    <source>
        <dbReference type="SAM" id="MobiDB-lite"/>
    </source>
</evidence>
<dbReference type="Pfam" id="PF20154">
    <property type="entry name" value="LNT_N"/>
    <property type="match status" value="1"/>
</dbReference>
<evidence type="ECO:0000313" key="12">
    <source>
        <dbReference type="Proteomes" id="UP000218598"/>
    </source>
</evidence>
<name>A0A2A3YFW8_9MICO</name>
<keyword evidence="3 8" id="KW-0808">Transferase</keyword>
<comment type="catalytic activity">
    <reaction evidence="8">
        <text>N-terminal S-1,2-diacyl-sn-glyceryl-L-cysteinyl-[lipoprotein] + a glycerophospholipid = N-acyl-S-1,2-diacyl-sn-glyceryl-L-cysteinyl-[lipoprotein] + a 2-acyl-sn-glycero-3-phospholipid + H(+)</text>
        <dbReference type="Rhea" id="RHEA:48228"/>
        <dbReference type="Rhea" id="RHEA-COMP:14681"/>
        <dbReference type="Rhea" id="RHEA-COMP:14684"/>
        <dbReference type="ChEBI" id="CHEBI:15378"/>
        <dbReference type="ChEBI" id="CHEBI:136912"/>
        <dbReference type="ChEBI" id="CHEBI:140656"/>
        <dbReference type="ChEBI" id="CHEBI:140657"/>
        <dbReference type="ChEBI" id="CHEBI:140660"/>
        <dbReference type="EC" id="2.3.1.269"/>
    </reaction>
</comment>
<dbReference type="OrthoDB" id="9804277at2"/>
<dbReference type="NCBIfam" id="TIGR00546">
    <property type="entry name" value="lnt"/>
    <property type="match status" value="1"/>
</dbReference>
<proteinExistence type="inferred from homology"/>
<evidence type="ECO:0000256" key="5">
    <source>
        <dbReference type="ARBA" id="ARBA00022989"/>
    </source>
</evidence>
<keyword evidence="2 8" id="KW-1003">Cell membrane</keyword>
<dbReference type="PANTHER" id="PTHR38686:SF1">
    <property type="entry name" value="APOLIPOPROTEIN N-ACYLTRANSFERASE"/>
    <property type="match status" value="1"/>
</dbReference>
<feature type="region of interest" description="Disordered" evidence="9">
    <location>
        <begin position="538"/>
        <end position="562"/>
    </location>
</feature>
<dbReference type="HAMAP" id="MF_01148">
    <property type="entry name" value="Lnt"/>
    <property type="match status" value="1"/>
</dbReference>
<feature type="compositionally biased region" description="Low complexity" evidence="9">
    <location>
        <begin position="1"/>
        <end position="16"/>
    </location>
</feature>
<feature type="transmembrane region" description="Helical" evidence="8">
    <location>
        <begin position="178"/>
        <end position="200"/>
    </location>
</feature>
<keyword evidence="7 8" id="KW-0012">Acyltransferase</keyword>
<dbReference type="InterPro" id="IPR003010">
    <property type="entry name" value="C-N_Hydrolase"/>
</dbReference>
<dbReference type="AlphaFoldDB" id="A0A2A3YFW8"/>
<feature type="region of interest" description="Disordered" evidence="9">
    <location>
        <begin position="1"/>
        <end position="24"/>
    </location>
</feature>
<evidence type="ECO:0000256" key="4">
    <source>
        <dbReference type="ARBA" id="ARBA00022692"/>
    </source>
</evidence>
<comment type="pathway">
    <text evidence="8">Protein modification; lipoprotein biosynthesis (N-acyl transfer).</text>
</comment>
<feature type="transmembrane region" description="Helical" evidence="8">
    <location>
        <begin position="30"/>
        <end position="48"/>
    </location>
</feature>
<feature type="transmembrane region" description="Helical" evidence="8">
    <location>
        <begin position="516"/>
        <end position="535"/>
    </location>
</feature>
<comment type="caution">
    <text evidence="11">The sequence shown here is derived from an EMBL/GenBank/DDBJ whole genome shotgun (WGS) entry which is preliminary data.</text>
</comment>
<dbReference type="Proteomes" id="UP000218598">
    <property type="component" value="Unassembled WGS sequence"/>
</dbReference>
<dbReference type="InterPro" id="IPR036526">
    <property type="entry name" value="C-N_Hydrolase_sf"/>
</dbReference>
<keyword evidence="12" id="KW-1185">Reference proteome</keyword>
<feature type="domain" description="CN hydrolase" evidence="10">
    <location>
        <begin position="256"/>
        <end position="503"/>
    </location>
</feature>
<dbReference type="UniPathway" id="UPA00666"/>
<keyword evidence="11" id="KW-0449">Lipoprotein</keyword>
<reference evidence="11 12" key="1">
    <citation type="journal article" date="2017" name="Elife">
        <title>Extensive horizontal gene transfer in cheese-associated bacteria.</title>
        <authorList>
            <person name="Bonham K.S."/>
            <person name="Wolfe B.E."/>
            <person name="Dutton R.J."/>
        </authorList>
    </citation>
    <scope>NUCLEOTIDE SEQUENCE [LARGE SCALE GENOMIC DNA]</scope>
    <source>
        <strain evidence="11 12">341_9</strain>
    </source>
</reference>
<dbReference type="RefSeq" id="WP_096197693.1">
    <property type="nucleotide sequence ID" value="NZ_JBQQJY010000016.1"/>
</dbReference>
<dbReference type="GO" id="GO:0016410">
    <property type="term" value="F:N-acyltransferase activity"/>
    <property type="evidence" value="ECO:0007669"/>
    <property type="project" value="UniProtKB-UniRule"/>
</dbReference>
<evidence type="ECO:0000256" key="7">
    <source>
        <dbReference type="ARBA" id="ARBA00023315"/>
    </source>
</evidence>
<evidence type="ECO:0000256" key="8">
    <source>
        <dbReference type="HAMAP-Rule" id="MF_01148"/>
    </source>
</evidence>
<dbReference type="Pfam" id="PF00795">
    <property type="entry name" value="CN_hydrolase"/>
    <property type="match status" value="1"/>
</dbReference>
<comment type="subcellular location">
    <subcellularLocation>
        <location evidence="1 8">Cell membrane</location>
        <topology evidence="1 8">Multi-pass membrane protein</topology>
    </subcellularLocation>
</comment>
<comment type="similarity">
    <text evidence="8">Belongs to the CN hydrolase family. Apolipoprotein N-acyltransferase subfamily.</text>
</comment>
<dbReference type="EMBL" id="NRGR01000025">
    <property type="protein sequence ID" value="PCC38184.1"/>
    <property type="molecule type" value="Genomic_DNA"/>
</dbReference>
<organism evidence="11 12">
    <name type="scientific">Brachybacterium alimentarium</name>
    <dbReference type="NCBI Taxonomy" id="47845"/>
    <lineage>
        <taxon>Bacteria</taxon>
        <taxon>Bacillati</taxon>
        <taxon>Actinomycetota</taxon>
        <taxon>Actinomycetes</taxon>
        <taxon>Micrococcales</taxon>
        <taxon>Dermabacteraceae</taxon>
        <taxon>Brachybacterium</taxon>
    </lineage>
</organism>
<dbReference type="Gene3D" id="3.60.110.10">
    <property type="entry name" value="Carbon-nitrogen hydrolase"/>
    <property type="match status" value="1"/>
</dbReference>
<evidence type="ECO:0000313" key="11">
    <source>
        <dbReference type="EMBL" id="PCC38184.1"/>
    </source>
</evidence>
<feature type="transmembrane region" description="Helical" evidence="8">
    <location>
        <begin position="77"/>
        <end position="98"/>
    </location>
</feature>